<name>A0A0B0P9C1_GOSAR</name>
<reference evidence="2" key="1">
    <citation type="submission" date="2014-09" db="EMBL/GenBank/DDBJ databases">
        <authorList>
            <person name="Mudge J."/>
            <person name="Ramaraj T."/>
            <person name="Lindquist I.E."/>
            <person name="Bharti A.K."/>
            <person name="Sundararajan A."/>
            <person name="Cameron C.T."/>
            <person name="Woodward J.E."/>
            <person name="May G.D."/>
            <person name="Brubaker C."/>
            <person name="Broadhvest J."/>
            <person name="Wilkins T.A."/>
        </authorList>
    </citation>
    <scope>NUCLEOTIDE SEQUENCE</scope>
    <source>
        <strain evidence="2">cv. AKA8401</strain>
    </source>
</reference>
<accession>A0A0B0P9C1</accession>
<dbReference type="Proteomes" id="UP000032142">
    <property type="component" value="Unassembled WGS sequence"/>
</dbReference>
<keyword evidence="2" id="KW-1185">Reference proteome</keyword>
<protein>
    <submittedName>
        <fullName evidence="1">Uncharacterized protein</fullName>
    </submittedName>
</protein>
<evidence type="ECO:0000313" key="2">
    <source>
        <dbReference type="Proteomes" id="UP000032142"/>
    </source>
</evidence>
<dbReference type="EMBL" id="KN418764">
    <property type="protein sequence ID" value="KHG21502.1"/>
    <property type="molecule type" value="Genomic_DNA"/>
</dbReference>
<gene>
    <name evidence="1" type="ORF">F383_03585</name>
</gene>
<proteinExistence type="predicted"/>
<evidence type="ECO:0000313" key="1">
    <source>
        <dbReference type="EMBL" id="KHG21502.1"/>
    </source>
</evidence>
<sequence>MKKKEVLENRKTNLPRIVVHYKVKYKKEITEAALYCMDL</sequence>
<organism evidence="1 2">
    <name type="scientific">Gossypium arboreum</name>
    <name type="common">Tree cotton</name>
    <name type="synonym">Gossypium nanking</name>
    <dbReference type="NCBI Taxonomy" id="29729"/>
    <lineage>
        <taxon>Eukaryota</taxon>
        <taxon>Viridiplantae</taxon>
        <taxon>Streptophyta</taxon>
        <taxon>Embryophyta</taxon>
        <taxon>Tracheophyta</taxon>
        <taxon>Spermatophyta</taxon>
        <taxon>Magnoliopsida</taxon>
        <taxon>eudicotyledons</taxon>
        <taxon>Gunneridae</taxon>
        <taxon>Pentapetalae</taxon>
        <taxon>rosids</taxon>
        <taxon>malvids</taxon>
        <taxon>Malvales</taxon>
        <taxon>Malvaceae</taxon>
        <taxon>Malvoideae</taxon>
        <taxon>Gossypium</taxon>
    </lineage>
</organism>
<dbReference type="AlphaFoldDB" id="A0A0B0P9C1"/>